<keyword evidence="4" id="KW-0732">Signal</keyword>
<dbReference type="GO" id="GO:0005576">
    <property type="term" value="C:extracellular region"/>
    <property type="evidence" value="ECO:0007669"/>
    <property type="project" value="UniProtKB-SubCell"/>
</dbReference>
<dbReference type="GO" id="GO:0016671">
    <property type="term" value="F:oxidoreductase activity, acting on a sulfur group of donors, disulfide as acceptor"/>
    <property type="evidence" value="ECO:0007669"/>
    <property type="project" value="InterPro"/>
</dbReference>
<evidence type="ECO:0000256" key="3">
    <source>
        <dbReference type="ARBA" id="ARBA00022525"/>
    </source>
</evidence>
<dbReference type="InterPro" id="IPR004911">
    <property type="entry name" value="Interferon-induced_GILT"/>
</dbReference>
<accession>A0AAJ6YQH6</accession>
<evidence type="ECO:0000256" key="2">
    <source>
        <dbReference type="ARBA" id="ARBA00005679"/>
    </source>
</evidence>
<organism evidence="6 7">
    <name type="scientific">Ceratosolen solmsi marchali</name>
    <dbReference type="NCBI Taxonomy" id="326594"/>
    <lineage>
        <taxon>Eukaryota</taxon>
        <taxon>Metazoa</taxon>
        <taxon>Ecdysozoa</taxon>
        <taxon>Arthropoda</taxon>
        <taxon>Hexapoda</taxon>
        <taxon>Insecta</taxon>
        <taxon>Pterygota</taxon>
        <taxon>Neoptera</taxon>
        <taxon>Endopterygota</taxon>
        <taxon>Hymenoptera</taxon>
        <taxon>Apocrita</taxon>
        <taxon>Proctotrupomorpha</taxon>
        <taxon>Chalcidoidea</taxon>
        <taxon>Agaonidae</taxon>
        <taxon>Agaoninae</taxon>
        <taxon>Ceratosolen</taxon>
    </lineage>
</organism>
<keyword evidence="6" id="KW-1185">Reference proteome</keyword>
<name>A0AAJ6YQH6_9HYME</name>
<dbReference type="Proteomes" id="UP000695007">
    <property type="component" value="Unplaced"/>
</dbReference>
<sequence>MNYYLQAIIIAILADNSHITITCFRQNKIHVDIYYESLCPYSALFITKQFIPVYQYLQDLITVTFIPFGKATAIGYPIKFMCQHGPSECIGNQAQACALTEIIHNFKSNVQQNNAVKIVGCVMASRNPSVAVLKCVKNLGLEANSIQKIKICKNTNIGKELLVTYGRKTAAFESPLLSVPSIVINGAKNKNAVSNFIGEICDLISKDKKPKPCQN</sequence>
<evidence type="ECO:0000256" key="5">
    <source>
        <dbReference type="ARBA" id="ARBA00023180"/>
    </source>
</evidence>
<dbReference type="KEGG" id="csol:105365783"/>
<dbReference type="GeneID" id="105365783"/>
<evidence type="ECO:0000313" key="6">
    <source>
        <dbReference type="Proteomes" id="UP000695007"/>
    </source>
</evidence>
<dbReference type="RefSeq" id="XP_011502332.1">
    <property type="nucleotide sequence ID" value="XM_011504030.1"/>
</dbReference>
<evidence type="ECO:0000313" key="7">
    <source>
        <dbReference type="RefSeq" id="XP_011502332.1"/>
    </source>
</evidence>
<dbReference type="PANTHER" id="PTHR13234">
    <property type="entry name" value="GAMMA-INTERFERON INDUCIBLE LYSOSOMAL THIOL REDUCTASE GILT"/>
    <property type="match status" value="1"/>
</dbReference>
<dbReference type="PANTHER" id="PTHR13234:SF8">
    <property type="entry name" value="GAMMA-INTERFERON-INDUCIBLE LYSOSOMAL THIOL REDUCTASE"/>
    <property type="match status" value="1"/>
</dbReference>
<keyword evidence="3" id="KW-0964">Secreted</keyword>
<dbReference type="Pfam" id="PF03227">
    <property type="entry name" value="GILT"/>
    <property type="match status" value="1"/>
</dbReference>
<comment type="similarity">
    <text evidence="2">Belongs to the GILT family.</text>
</comment>
<gene>
    <name evidence="7" type="primary">LOC105365783</name>
</gene>
<comment type="subcellular location">
    <subcellularLocation>
        <location evidence="1">Secreted</location>
    </subcellularLocation>
</comment>
<evidence type="ECO:0000256" key="4">
    <source>
        <dbReference type="ARBA" id="ARBA00022729"/>
    </source>
</evidence>
<keyword evidence="5" id="KW-0325">Glycoprotein</keyword>
<protein>
    <submittedName>
        <fullName evidence="7">Gamma-interferon-inducible lysosomal thiol reductase-like</fullName>
    </submittedName>
</protein>
<proteinExistence type="inferred from homology"/>
<evidence type="ECO:0000256" key="1">
    <source>
        <dbReference type="ARBA" id="ARBA00004613"/>
    </source>
</evidence>
<dbReference type="AlphaFoldDB" id="A0AAJ6YQH6"/>
<reference evidence="7" key="1">
    <citation type="submission" date="2025-08" db="UniProtKB">
        <authorList>
            <consortium name="RefSeq"/>
        </authorList>
    </citation>
    <scope>IDENTIFICATION</scope>
</reference>